<dbReference type="EMBL" id="OZ034824">
    <property type="protein sequence ID" value="CAL1674121.1"/>
    <property type="molecule type" value="Genomic_DNA"/>
</dbReference>
<protein>
    <recommendedName>
        <fullName evidence="6">RING-type domain-containing protein</fullName>
    </recommendedName>
</protein>
<reference evidence="7 8" key="1">
    <citation type="submission" date="2024-04" db="EMBL/GenBank/DDBJ databases">
        <authorList>
            <consortium name="Molecular Ecology Group"/>
        </authorList>
    </citation>
    <scope>NUCLEOTIDE SEQUENCE [LARGE SCALE GENOMIC DNA]</scope>
</reference>
<dbReference type="Gene3D" id="1.10.287.1490">
    <property type="match status" value="1"/>
</dbReference>
<dbReference type="SUPFAM" id="SSF57850">
    <property type="entry name" value="RING/U-box"/>
    <property type="match status" value="1"/>
</dbReference>
<name>A0AAV2N3G2_9HYME</name>
<dbReference type="InterPro" id="IPR052639">
    <property type="entry name" value="TRAIP_ubiq-protein_ligase"/>
</dbReference>
<keyword evidence="4" id="KW-0175">Coiled coil</keyword>
<dbReference type="PANTHER" id="PTHR46569">
    <property type="entry name" value="E3 UBIQUITIN-PROTEIN LIGASE TRAIP"/>
    <property type="match status" value="1"/>
</dbReference>
<dbReference type="GO" id="GO:0016567">
    <property type="term" value="P:protein ubiquitination"/>
    <property type="evidence" value="ECO:0007669"/>
    <property type="project" value="TreeGrafter"/>
</dbReference>
<keyword evidence="1 3" id="KW-0863">Zinc-finger</keyword>
<dbReference type="GO" id="GO:0090734">
    <property type="term" value="C:site of DNA damage"/>
    <property type="evidence" value="ECO:0007669"/>
    <property type="project" value="TreeGrafter"/>
</dbReference>
<dbReference type="GO" id="GO:0005634">
    <property type="term" value="C:nucleus"/>
    <property type="evidence" value="ECO:0007669"/>
    <property type="project" value="TreeGrafter"/>
</dbReference>
<evidence type="ECO:0000256" key="3">
    <source>
        <dbReference type="PROSITE-ProRule" id="PRU00175"/>
    </source>
</evidence>
<dbReference type="InterPro" id="IPR001841">
    <property type="entry name" value="Znf_RING"/>
</dbReference>
<keyword evidence="8" id="KW-1185">Reference proteome</keyword>
<feature type="region of interest" description="Disordered" evidence="5">
    <location>
        <begin position="389"/>
        <end position="419"/>
    </location>
</feature>
<proteinExistence type="predicted"/>
<dbReference type="GO" id="GO:0031297">
    <property type="term" value="P:replication fork processing"/>
    <property type="evidence" value="ECO:0007669"/>
    <property type="project" value="TreeGrafter"/>
</dbReference>
<dbReference type="Gene3D" id="3.30.40.10">
    <property type="entry name" value="Zinc/RING finger domain, C3HC4 (zinc finger)"/>
    <property type="match status" value="1"/>
</dbReference>
<keyword evidence="2" id="KW-0862">Zinc</keyword>
<evidence type="ECO:0000256" key="2">
    <source>
        <dbReference type="ARBA" id="ARBA00022833"/>
    </source>
</evidence>
<feature type="coiled-coil region" evidence="4">
    <location>
        <begin position="199"/>
        <end position="257"/>
    </location>
</feature>
<dbReference type="PANTHER" id="PTHR46569:SF1">
    <property type="entry name" value="E3 UBIQUITIN-PROTEIN LIGASE RFWD3-RELATED"/>
    <property type="match status" value="1"/>
</dbReference>
<feature type="coiled-coil region" evidence="4">
    <location>
        <begin position="85"/>
        <end position="164"/>
    </location>
</feature>
<evidence type="ECO:0000256" key="5">
    <source>
        <dbReference type="SAM" id="MobiDB-lite"/>
    </source>
</evidence>
<evidence type="ECO:0000256" key="4">
    <source>
        <dbReference type="SAM" id="Coils"/>
    </source>
</evidence>
<dbReference type="AlphaFoldDB" id="A0AAV2N3G2"/>
<organism evidence="7 8">
    <name type="scientific">Lasius platythorax</name>
    <dbReference type="NCBI Taxonomy" id="488582"/>
    <lineage>
        <taxon>Eukaryota</taxon>
        <taxon>Metazoa</taxon>
        <taxon>Ecdysozoa</taxon>
        <taxon>Arthropoda</taxon>
        <taxon>Hexapoda</taxon>
        <taxon>Insecta</taxon>
        <taxon>Pterygota</taxon>
        <taxon>Neoptera</taxon>
        <taxon>Endopterygota</taxon>
        <taxon>Hymenoptera</taxon>
        <taxon>Apocrita</taxon>
        <taxon>Aculeata</taxon>
        <taxon>Formicoidea</taxon>
        <taxon>Formicidae</taxon>
        <taxon>Formicinae</taxon>
        <taxon>Lasius</taxon>
        <taxon>Lasius</taxon>
    </lineage>
</organism>
<dbReference type="PROSITE" id="PS50089">
    <property type="entry name" value="ZF_RING_2"/>
    <property type="match status" value="1"/>
</dbReference>
<evidence type="ECO:0000256" key="1">
    <source>
        <dbReference type="ARBA" id="ARBA00022771"/>
    </source>
</evidence>
<gene>
    <name evidence="7" type="ORF">LPLAT_LOCUS873</name>
</gene>
<feature type="domain" description="RING-type" evidence="6">
    <location>
        <begin position="5"/>
        <end position="46"/>
    </location>
</feature>
<evidence type="ECO:0000313" key="7">
    <source>
        <dbReference type="EMBL" id="CAL1674121.1"/>
    </source>
</evidence>
<evidence type="ECO:0000259" key="6">
    <source>
        <dbReference type="PROSITE" id="PS50089"/>
    </source>
</evidence>
<evidence type="ECO:0000313" key="8">
    <source>
        <dbReference type="Proteomes" id="UP001497644"/>
    </source>
</evidence>
<sequence>MNIVCVICSELLVPSDDVFHTPCGHIFHFGCLIQWLERSRTCPQCREKTTESKIHRIYFNFSNNDNIIEDSTTLQHRIDNLTFQLQLRDKNINNLMEIKEKLEKQTAGLRQEVRHVESEINGKNSAIHALKEQINFYKRQCQDMDTYKKETEQLKKNIESLRNLQALLDASVDEVDDIIAMTSDINKLKTYITLMKKHMNDDLQKKRELRDKVKSLQQQLTRVSTTCKSLSQEHTKRKELEEQLIICESEKITLQNQLLDMQASARKSVSNEISAEKQDSLKVYKDCSLEEKSNGITNESVMALDVSPISKLEKNDSCIIIESNSIEITPQNIKSQGFFSMKDPKGIKRERSNSNLKVPSILAKKSKFNAPSQKTISGSGMTFDGFGGHAKYDKFPSPNPSSHVKKIREEVKKKKSKLDAGNNQKLSDILLI</sequence>
<dbReference type="SMART" id="SM00184">
    <property type="entry name" value="RING"/>
    <property type="match status" value="1"/>
</dbReference>
<dbReference type="GO" id="GO:0008270">
    <property type="term" value="F:zinc ion binding"/>
    <property type="evidence" value="ECO:0007669"/>
    <property type="project" value="UniProtKB-KW"/>
</dbReference>
<accession>A0AAV2N3G2</accession>
<dbReference type="GO" id="GO:0061630">
    <property type="term" value="F:ubiquitin protein ligase activity"/>
    <property type="evidence" value="ECO:0007669"/>
    <property type="project" value="TreeGrafter"/>
</dbReference>
<dbReference type="InterPro" id="IPR013083">
    <property type="entry name" value="Znf_RING/FYVE/PHD"/>
</dbReference>
<dbReference type="CDD" id="cd16480">
    <property type="entry name" value="RING-H2_TRAIP"/>
    <property type="match status" value="1"/>
</dbReference>
<keyword evidence="1 3" id="KW-0479">Metal-binding</keyword>
<dbReference type="Pfam" id="PF13639">
    <property type="entry name" value="zf-RING_2"/>
    <property type="match status" value="1"/>
</dbReference>
<dbReference type="Proteomes" id="UP001497644">
    <property type="component" value="Chromosome 1"/>
</dbReference>